<dbReference type="EMBL" id="BKAU01000002">
    <property type="protein sequence ID" value="GEP96344.1"/>
    <property type="molecule type" value="Genomic_DNA"/>
</dbReference>
<dbReference type="SMART" id="SM00530">
    <property type="entry name" value="HTH_XRE"/>
    <property type="match status" value="1"/>
</dbReference>
<proteinExistence type="predicted"/>
<keyword evidence="1" id="KW-0238">DNA-binding</keyword>
<organism evidence="3 4">
    <name type="scientific">Chitinophaga cymbidii</name>
    <dbReference type="NCBI Taxonomy" id="1096750"/>
    <lineage>
        <taxon>Bacteria</taxon>
        <taxon>Pseudomonadati</taxon>
        <taxon>Bacteroidota</taxon>
        <taxon>Chitinophagia</taxon>
        <taxon>Chitinophagales</taxon>
        <taxon>Chitinophagaceae</taxon>
        <taxon>Chitinophaga</taxon>
    </lineage>
</organism>
<dbReference type="PANTHER" id="PTHR46797:SF1">
    <property type="entry name" value="METHYLPHOSPHONATE SYNTHASE"/>
    <property type="match status" value="1"/>
</dbReference>
<dbReference type="GO" id="GO:0003700">
    <property type="term" value="F:DNA-binding transcription factor activity"/>
    <property type="evidence" value="ECO:0007669"/>
    <property type="project" value="TreeGrafter"/>
</dbReference>
<dbReference type="RefSeq" id="WP_146862210.1">
    <property type="nucleotide sequence ID" value="NZ_BKAU01000002.1"/>
</dbReference>
<dbReference type="SUPFAM" id="SSF47413">
    <property type="entry name" value="lambda repressor-like DNA-binding domains"/>
    <property type="match status" value="1"/>
</dbReference>
<evidence type="ECO:0000313" key="4">
    <source>
        <dbReference type="Proteomes" id="UP000321436"/>
    </source>
</evidence>
<dbReference type="OrthoDB" id="9804491at2"/>
<sequence>MKAKLSQKQIGQRITELRKLRGFSQEELAKSVNISRPSLAQIELGNRGLDVLELQRFAEVLQFSLDDFVSKDFATKNTAEENVVTKARRQEIRMAIPTLRIEKFKNVLLYILERCAGKPNVGETVLYKLLYFADFNYYELYEEHLTGAKYRKLPFGPVPQKLDTIVGQMIDKNELQRIKTNYHGYPQTRYIPLIKPDLTLLKASEKEVIDKVIGQYSDWSAAAISNYSHKDMPWLASPEGEEIDYELAFYREPPFSVRNYGNEMEEQ</sequence>
<accession>A0A512RKW0</accession>
<feature type="domain" description="HTH cro/C1-type" evidence="2">
    <location>
        <begin position="14"/>
        <end position="68"/>
    </location>
</feature>
<dbReference type="Gene3D" id="1.10.260.40">
    <property type="entry name" value="lambda repressor-like DNA-binding domains"/>
    <property type="match status" value="1"/>
</dbReference>
<dbReference type="PANTHER" id="PTHR46797">
    <property type="entry name" value="HTH-TYPE TRANSCRIPTIONAL REGULATOR"/>
    <property type="match status" value="1"/>
</dbReference>
<name>A0A512RKW0_9BACT</name>
<gene>
    <name evidence="3" type="ORF">CCY01nite_26040</name>
</gene>
<dbReference type="CDD" id="cd00093">
    <property type="entry name" value="HTH_XRE"/>
    <property type="match status" value="1"/>
</dbReference>
<dbReference type="InterPro" id="IPR050807">
    <property type="entry name" value="TransReg_Diox_bact_type"/>
</dbReference>
<dbReference type="Proteomes" id="UP000321436">
    <property type="component" value="Unassembled WGS sequence"/>
</dbReference>
<evidence type="ECO:0000313" key="3">
    <source>
        <dbReference type="EMBL" id="GEP96344.1"/>
    </source>
</evidence>
<dbReference type="PROSITE" id="PS50943">
    <property type="entry name" value="HTH_CROC1"/>
    <property type="match status" value="1"/>
</dbReference>
<dbReference type="GO" id="GO:0003677">
    <property type="term" value="F:DNA binding"/>
    <property type="evidence" value="ECO:0007669"/>
    <property type="project" value="UniProtKB-KW"/>
</dbReference>
<dbReference type="InterPro" id="IPR010982">
    <property type="entry name" value="Lambda_DNA-bd_dom_sf"/>
</dbReference>
<keyword evidence="4" id="KW-1185">Reference proteome</keyword>
<dbReference type="InterPro" id="IPR025272">
    <property type="entry name" value="SocA_Panacea"/>
</dbReference>
<dbReference type="AlphaFoldDB" id="A0A512RKW0"/>
<dbReference type="GO" id="GO:0005829">
    <property type="term" value="C:cytosol"/>
    <property type="evidence" value="ECO:0007669"/>
    <property type="project" value="TreeGrafter"/>
</dbReference>
<dbReference type="Pfam" id="PF01381">
    <property type="entry name" value="HTH_3"/>
    <property type="match status" value="1"/>
</dbReference>
<dbReference type="InterPro" id="IPR001387">
    <property type="entry name" value="Cro/C1-type_HTH"/>
</dbReference>
<protein>
    <recommendedName>
        <fullName evidence="2">HTH cro/C1-type domain-containing protein</fullName>
    </recommendedName>
</protein>
<dbReference type="Pfam" id="PF13274">
    <property type="entry name" value="SocA_Panacea"/>
    <property type="match status" value="1"/>
</dbReference>
<reference evidence="3 4" key="1">
    <citation type="submission" date="2019-07" db="EMBL/GenBank/DDBJ databases">
        <title>Whole genome shotgun sequence of Chitinophaga cymbidii NBRC 109752.</title>
        <authorList>
            <person name="Hosoyama A."/>
            <person name="Uohara A."/>
            <person name="Ohji S."/>
            <person name="Ichikawa N."/>
        </authorList>
    </citation>
    <scope>NUCLEOTIDE SEQUENCE [LARGE SCALE GENOMIC DNA]</scope>
    <source>
        <strain evidence="3 4">NBRC 109752</strain>
    </source>
</reference>
<evidence type="ECO:0000256" key="1">
    <source>
        <dbReference type="ARBA" id="ARBA00023125"/>
    </source>
</evidence>
<comment type="caution">
    <text evidence="3">The sequence shown here is derived from an EMBL/GenBank/DDBJ whole genome shotgun (WGS) entry which is preliminary data.</text>
</comment>
<evidence type="ECO:0000259" key="2">
    <source>
        <dbReference type="PROSITE" id="PS50943"/>
    </source>
</evidence>